<dbReference type="RefSeq" id="WP_380223107.1">
    <property type="nucleotide sequence ID" value="NZ_JBHSOF010000001.1"/>
</dbReference>
<feature type="compositionally biased region" description="Low complexity" evidence="1">
    <location>
        <begin position="218"/>
        <end position="227"/>
    </location>
</feature>
<evidence type="ECO:0008006" key="4">
    <source>
        <dbReference type="Google" id="ProtNLM"/>
    </source>
</evidence>
<organism evidence="2 3">
    <name type="scientific">Kitasatospora misakiensis</name>
    <dbReference type="NCBI Taxonomy" id="67330"/>
    <lineage>
        <taxon>Bacteria</taxon>
        <taxon>Bacillati</taxon>
        <taxon>Actinomycetota</taxon>
        <taxon>Actinomycetes</taxon>
        <taxon>Kitasatosporales</taxon>
        <taxon>Streptomycetaceae</taxon>
        <taxon>Kitasatospora</taxon>
    </lineage>
</organism>
<evidence type="ECO:0000256" key="1">
    <source>
        <dbReference type="SAM" id="MobiDB-lite"/>
    </source>
</evidence>
<feature type="region of interest" description="Disordered" evidence="1">
    <location>
        <begin position="216"/>
        <end position="243"/>
    </location>
</feature>
<evidence type="ECO:0000313" key="2">
    <source>
        <dbReference type="EMBL" id="MFC5661549.1"/>
    </source>
</evidence>
<name>A0ABW0WY08_9ACTN</name>
<comment type="caution">
    <text evidence="2">The sequence shown here is derived from an EMBL/GenBank/DDBJ whole genome shotgun (WGS) entry which is preliminary data.</text>
</comment>
<gene>
    <name evidence="2" type="ORF">ACFP3U_00980</name>
</gene>
<proteinExistence type="predicted"/>
<dbReference type="SUPFAM" id="SSF109854">
    <property type="entry name" value="DinB/YfiT-like putative metalloenzymes"/>
    <property type="match status" value="1"/>
</dbReference>
<dbReference type="Proteomes" id="UP001595975">
    <property type="component" value="Unassembled WGS sequence"/>
</dbReference>
<sequence>MITTDAVTDPAPPGPVTPDDLAAVLRLAAATLRSAPADADWSRPAGGIAWDCWSTVEHLADDLLAYAAQLGPDEPPRDRYVPFVARRAYPGGPNNFVLAERAGGPAALVEVLEASGGLMVSIARTRGPEVRAFHPWGLADPAGFVAMSLVETLVHLHDVAEGLGLPWEPPAEVCHRTLARLFPDVRPDAAGPWPTLLWATGRAGLPGRPQRTEWRWYADAPQEAPQDAPHDTPQDAPDPAAGA</sequence>
<accession>A0ABW0WY08</accession>
<dbReference type="InterPro" id="IPR034660">
    <property type="entry name" value="DinB/YfiT-like"/>
</dbReference>
<keyword evidence="3" id="KW-1185">Reference proteome</keyword>
<protein>
    <recommendedName>
        <fullName evidence="4">Mycothiol-dependent maleylpyruvate isomerase metal-binding domain-containing protein</fullName>
    </recommendedName>
</protein>
<evidence type="ECO:0000313" key="3">
    <source>
        <dbReference type="Proteomes" id="UP001595975"/>
    </source>
</evidence>
<dbReference type="EMBL" id="JBHSOF010000001">
    <property type="protein sequence ID" value="MFC5661549.1"/>
    <property type="molecule type" value="Genomic_DNA"/>
</dbReference>
<reference evidence="3" key="1">
    <citation type="journal article" date="2019" name="Int. J. Syst. Evol. Microbiol.">
        <title>The Global Catalogue of Microorganisms (GCM) 10K type strain sequencing project: providing services to taxonomists for standard genome sequencing and annotation.</title>
        <authorList>
            <consortium name="The Broad Institute Genomics Platform"/>
            <consortium name="The Broad Institute Genome Sequencing Center for Infectious Disease"/>
            <person name="Wu L."/>
            <person name="Ma J."/>
        </authorList>
    </citation>
    <scope>NUCLEOTIDE SEQUENCE [LARGE SCALE GENOMIC DNA]</scope>
    <source>
        <strain evidence="3">CGMCC 4.1437</strain>
    </source>
</reference>